<reference evidence="4 5" key="1">
    <citation type="journal article" date="2020" name="Mol. Plant">
        <title>The Chromosome-Based Rubber Tree Genome Provides New Insights into Spurge Genome Evolution and Rubber Biosynthesis.</title>
        <authorList>
            <person name="Liu J."/>
            <person name="Shi C."/>
            <person name="Shi C.C."/>
            <person name="Li W."/>
            <person name="Zhang Q.J."/>
            <person name="Zhang Y."/>
            <person name="Li K."/>
            <person name="Lu H.F."/>
            <person name="Shi C."/>
            <person name="Zhu S.T."/>
            <person name="Xiao Z.Y."/>
            <person name="Nan H."/>
            <person name="Yue Y."/>
            <person name="Zhu X.G."/>
            <person name="Wu Y."/>
            <person name="Hong X.N."/>
            <person name="Fan G.Y."/>
            <person name="Tong Y."/>
            <person name="Zhang D."/>
            <person name="Mao C.L."/>
            <person name="Liu Y.L."/>
            <person name="Hao S.J."/>
            <person name="Liu W.Q."/>
            <person name="Lv M.Q."/>
            <person name="Zhang H.B."/>
            <person name="Liu Y."/>
            <person name="Hu-Tang G.R."/>
            <person name="Wang J.P."/>
            <person name="Wang J.H."/>
            <person name="Sun Y.H."/>
            <person name="Ni S.B."/>
            <person name="Chen W.B."/>
            <person name="Zhang X.C."/>
            <person name="Jiao Y.N."/>
            <person name="Eichler E.E."/>
            <person name="Li G.H."/>
            <person name="Liu X."/>
            <person name="Gao L.Z."/>
        </authorList>
    </citation>
    <scope>NUCLEOTIDE SEQUENCE [LARGE SCALE GENOMIC DNA]</scope>
    <source>
        <strain evidence="5">cv. GT1</strain>
        <tissue evidence="4">Leaf</tissue>
    </source>
</reference>
<name>A0A6A6KW23_HEVBR</name>
<evidence type="ECO:0000313" key="4">
    <source>
        <dbReference type="EMBL" id="KAF2292837.1"/>
    </source>
</evidence>
<dbReference type="Gene3D" id="3.30.559.10">
    <property type="entry name" value="Chloramphenicol acetyltransferase-like domain"/>
    <property type="match status" value="2"/>
</dbReference>
<keyword evidence="5" id="KW-1185">Reference proteome</keyword>
<sequence>MIPVIKPERVSTEIIKPSSTTPADHPTTHSLSFFDQICSRIYVPFIFFYPKQKQYNHHLPSDDNAQKSTLLKKSLSAALSGYYPLAGRIRDDATIDCNDLGIEFVEAKITCDLSEILKNPDDETIKLMFSDDLQYKDPILSSLMIVQVTFFDCGGRAVAICISHKILDISAMCYFINEWADIARNPGEKKCPEFKIASFYPPVDLPVIEIYEPEKVKCISRRLVFNASKIAKLRAIVAKEVPNPTRVEVVTALVYKCAISATRASSGSLKSTVMHKAANLRARVFPPFPESSSGNLSGTFPVSTEEDSEIELVWLARKIKKEKTEYCNSCGREMSAKELCSFILEASTGFRSCHGMDQDVYLCSSFCRFPFYKADFGWGKPEWVTTASCGVKNVITLMDTREGDGIEVLLTLEENDMAVFEHDAELLAFADINPSALPETNVES</sequence>
<evidence type="ECO:0000256" key="3">
    <source>
        <dbReference type="ARBA" id="ARBA00023315"/>
    </source>
</evidence>
<protein>
    <submittedName>
        <fullName evidence="4">Uncharacterized protein</fullName>
    </submittedName>
</protein>
<comment type="caution">
    <text evidence="4">The sequence shown here is derived from an EMBL/GenBank/DDBJ whole genome shotgun (WGS) entry which is preliminary data.</text>
</comment>
<dbReference type="InterPro" id="IPR023213">
    <property type="entry name" value="CAT-like_dom_sf"/>
</dbReference>
<accession>A0A6A6KW23</accession>
<proteinExistence type="inferred from homology"/>
<dbReference type="EMBL" id="JAAGAX010000014">
    <property type="protein sequence ID" value="KAF2292837.1"/>
    <property type="molecule type" value="Genomic_DNA"/>
</dbReference>
<organism evidence="4 5">
    <name type="scientific">Hevea brasiliensis</name>
    <name type="common">Para rubber tree</name>
    <name type="synonym">Siphonia brasiliensis</name>
    <dbReference type="NCBI Taxonomy" id="3981"/>
    <lineage>
        <taxon>Eukaryota</taxon>
        <taxon>Viridiplantae</taxon>
        <taxon>Streptophyta</taxon>
        <taxon>Embryophyta</taxon>
        <taxon>Tracheophyta</taxon>
        <taxon>Spermatophyta</taxon>
        <taxon>Magnoliopsida</taxon>
        <taxon>eudicotyledons</taxon>
        <taxon>Gunneridae</taxon>
        <taxon>Pentapetalae</taxon>
        <taxon>rosids</taxon>
        <taxon>fabids</taxon>
        <taxon>Malpighiales</taxon>
        <taxon>Euphorbiaceae</taxon>
        <taxon>Crotonoideae</taxon>
        <taxon>Micrandreae</taxon>
        <taxon>Hevea</taxon>
    </lineage>
</organism>
<dbReference type="PANTHER" id="PTHR31623:SF118">
    <property type="entry name" value="BAHD ACYLTRANSFERASE"/>
    <property type="match status" value="1"/>
</dbReference>
<dbReference type="AlphaFoldDB" id="A0A6A6KW23"/>
<dbReference type="PANTHER" id="PTHR31623">
    <property type="entry name" value="F21J9.9"/>
    <property type="match status" value="1"/>
</dbReference>
<gene>
    <name evidence="4" type="ORF">GH714_029254</name>
</gene>
<keyword evidence="2" id="KW-0808">Transferase</keyword>
<keyword evidence="3" id="KW-0012">Acyltransferase</keyword>
<dbReference type="Proteomes" id="UP000467840">
    <property type="component" value="Chromosome 13"/>
</dbReference>
<evidence type="ECO:0000256" key="2">
    <source>
        <dbReference type="ARBA" id="ARBA00022679"/>
    </source>
</evidence>
<evidence type="ECO:0000256" key="1">
    <source>
        <dbReference type="ARBA" id="ARBA00009861"/>
    </source>
</evidence>
<comment type="similarity">
    <text evidence="1">Belongs to the plant acyltransferase family.</text>
</comment>
<dbReference type="Pfam" id="PF02458">
    <property type="entry name" value="Transferase"/>
    <property type="match status" value="1"/>
</dbReference>
<dbReference type="GO" id="GO:0016746">
    <property type="term" value="F:acyltransferase activity"/>
    <property type="evidence" value="ECO:0007669"/>
    <property type="project" value="UniProtKB-KW"/>
</dbReference>
<evidence type="ECO:0000313" key="5">
    <source>
        <dbReference type="Proteomes" id="UP000467840"/>
    </source>
</evidence>